<organism evidence="6 7">
    <name type="scientific">Candidatus Sulfobium mesophilum</name>
    <dbReference type="NCBI Taxonomy" id="2016548"/>
    <lineage>
        <taxon>Bacteria</taxon>
        <taxon>Pseudomonadati</taxon>
        <taxon>Nitrospirota</taxon>
        <taxon>Nitrospiria</taxon>
        <taxon>Nitrospirales</taxon>
        <taxon>Nitrospiraceae</taxon>
        <taxon>Candidatus Sulfobium</taxon>
    </lineage>
</organism>
<evidence type="ECO:0000313" key="6">
    <source>
        <dbReference type="EMBL" id="SPQ00275.1"/>
    </source>
</evidence>
<keyword evidence="7" id="KW-1185">Reference proteome</keyword>
<sequence length="372" mass="40838">MNGITQKEGNQRVNNNQKSRKKTALIAFALLAVIGGVIVFFYLKYKSTHIATDDAFIDGHIHTIAAKISGTVKKVYVEHNQLVKLGDVLVDVDPIDYDVKVNEAASAVNAEKAKLNEKEAGIEASKKFLVELGARLEAAKANLQLQQANFKQAEIDLHRAEGLFKKETISKERLERMQTAYDVSGAQLKSSREVLKQSQVALETQHAVIRQAEAAKLTQAATVKQKEATLETAKLNSGYTKVVSPVDGYVTKKSVEVGNQIQPGQPIMAVVPLSDIYVSANYKETQLEKIRPGQKVDIKVDTYPGKVFKGRVDSIMAGTGAVFSLFPPENATGNFVKVVQRIPVKIVFEKDTDPEHVLRVGMSVEPTVIVKK</sequence>
<feature type="transmembrane region" description="Helical" evidence="3">
    <location>
        <begin position="24"/>
        <end position="43"/>
    </location>
</feature>
<keyword evidence="3" id="KW-0812">Transmembrane</keyword>
<dbReference type="GO" id="GO:0055085">
    <property type="term" value="P:transmembrane transport"/>
    <property type="evidence" value="ECO:0007669"/>
    <property type="project" value="InterPro"/>
</dbReference>
<dbReference type="PANTHER" id="PTHR30386:SF19">
    <property type="entry name" value="MULTIDRUG EXPORT PROTEIN EMRA-RELATED"/>
    <property type="match status" value="1"/>
</dbReference>
<dbReference type="AlphaFoldDB" id="A0A2U3QFZ6"/>
<evidence type="ECO:0000256" key="1">
    <source>
        <dbReference type="ARBA" id="ARBA00004196"/>
    </source>
</evidence>
<dbReference type="Proteomes" id="UP000245125">
    <property type="component" value="Unassembled WGS sequence"/>
</dbReference>
<proteinExistence type="predicted"/>
<comment type="subcellular location">
    <subcellularLocation>
        <location evidence="1">Cell envelope</location>
    </subcellularLocation>
</comment>
<name>A0A2U3QFZ6_9BACT</name>
<accession>A0A2U3QFZ6</accession>
<reference evidence="7" key="1">
    <citation type="submission" date="2018-03" db="EMBL/GenBank/DDBJ databases">
        <authorList>
            <person name="Zecchin S."/>
        </authorList>
    </citation>
    <scope>NUCLEOTIDE SEQUENCE [LARGE SCALE GENOMIC DNA]</scope>
</reference>
<feature type="domain" description="Multidrug resistance protein MdtA-like barrel-sandwich hybrid" evidence="4">
    <location>
        <begin position="63"/>
        <end position="271"/>
    </location>
</feature>
<dbReference type="InterPro" id="IPR058634">
    <property type="entry name" value="AaeA-lik-b-barrel"/>
</dbReference>
<dbReference type="OrthoDB" id="9784484at2"/>
<gene>
    <name evidence="6" type="ORF">NBG4_20081</name>
</gene>
<dbReference type="Gene3D" id="2.40.30.170">
    <property type="match status" value="1"/>
</dbReference>
<dbReference type="GO" id="GO:0030313">
    <property type="term" value="C:cell envelope"/>
    <property type="evidence" value="ECO:0007669"/>
    <property type="project" value="UniProtKB-SubCell"/>
</dbReference>
<dbReference type="Gene3D" id="2.40.50.100">
    <property type="match status" value="1"/>
</dbReference>
<feature type="domain" description="p-hydroxybenzoic acid efflux pump subunit AaeA-like beta-barrel" evidence="5">
    <location>
        <begin position="276"/>
        <end position="364"/>
    </location>
</feature>
<evidence type="ECO:0000313" key="7">
    <source>
        <dbReference type="Proteomes" id="UP000245125"/>
    </source>
</evidence>
<dbReference type="PANTHER" id="PTHR30386">
    <property type="entry name" value="MEMBRANE FUSION SUBUNIT OF EMRAB-TOLC MULTIDRUG EFFLUX PUMP"/>
    <property type="match status" value="1"/>
</dbReference>
<dbReference type="Pfam" id="PF25963">
    <property type="entry name" value="Beta-barrel_AAEA"/>
    <property type="match status" value="1"/>
</dbReference>
<keyword evidence="3" id="KW-0472">Membrane</keyword>
<dbReference type="Pfam" id="PF25917">
    <property type="entry name" value="BSH_RND"/>
    <property type="match status" value="1"/>
</dbReference>
<dbReference type="EMBL" id="OUUY01000064">
    <property type="protein sequence ID" value="SPQ00275.1"/>
    <property type="molecule type" value="Genomic_DNA"/>
</dbReference>
<evidence type="ECO:0000259" key="5">
    <source>
        <dbReference type="Pfam" id="PF25963"/>
    </source>
</evidence>
<dbReference type="PRINTS" id="PR01490">
    <property type="entry name" value="RTXTOXIND"/>
</dbReference>
<keyword evidence="3" id="KW-1133">Transmembrane helix</keyword>
<feature type="coiled-coil region" evidence="2">
    <location>
        <begin position="129"/>
        <end position="156"/>
    </location>
</feature>
<dbReference type="InterPro" id="IPR050739">
    <property type="entry name" value="MFP"/>
</dbReference>
<dbReference type="InterPro" id="IPR058625">
    <property type="entry name" value="MdtA-like_BSH"/>
</dbReference>
<evidence type="ECO:0000259" key="4">
    <source>
        <dbReference type="Pfam" id="PF25917"/>
    </source>
</evidence>
<evidence type="ECO:0000256" key="3">
    <source>
        <dbReference type="SAM" id="Phobius"/>
    </source>
</evidence>
<protein>
    <submittedName>
        <fullName evidence="6">Secretion protein HlyD family protein</fullName>
    </submittedName>
</protein>
<keyword evidence="2" id="KW-0175">Coiled coil</keyword>
<dbReference type="SUPFAM" id="SSF111369">
    <property type="entry name" value="HlyD-like secretion proteins"/>
    <property type="match status" value="3"/>
</dbReference>
<evidence type="ECO:0000256" key="2">
    <source>
        <dbReference type="SAM" id="Coils"/>
    </source>
</evidence>
<dbReference type="Gene3D" id="1.10.287.470">
    <property type="entry name" value="Helix hairpin bin"/>
    <property type="match status" value="2"/>
</dbReference>